<keyword evidence="7" id="KW-0051">Antiviral defense</keyword>
<gene>
    <name evidence="11" type="ORF">GGD90_002080</name>
</gene>
<dbReference type="Proteomes" id="UP000587070">
    <property type="component" value="Unassembled WGS sequence"/>
</dbReference>
<evidence type="ECO:0000256" key="7">
    <source>
        <dbReference type="ARBA" id="ARBA00023118"/>
    </source>
</evidence>
<evidence type="ECO:0000313" key="12">
    <source>
        <dbReference type="Proteomes" id="UP000587070"/>
    </source>
</evidence>
<dbReference type="GO" id="GO:0003723">
    <property type="term" value="F:RNA binding"/>
    <property type="evidence" value="ECO:0007669"/>
    <property type="project" value="InterPro"/>
</dbReference>
<keyword evidence="3" id="KW-0548">Nucleotidyltransferase</keyword>
<dbReference type="InterPro" id="IPR009003">
    <property type="entry name" value="Peptidase_S1_PA"/>
</dbReference>
<keyword evidence="5" id="KW-0460">Magnesium</keyword>
<dbReference type="EC" id="2.7.7.49" evidence="1"/>
<keyword evidence="2" id="KW-0808">Transferase</keyword>
<dbReference type="PROSITE" id="PS50878">
    <property type="entry name" value="RT_POL"/>
    <property type="match status" value="1"/>
</dbReference>
<protein>
    <recommendedName>
        <fullName evidence="1">RNA-directed DNA polymerase</fullName>
        <ecNumber evidence="1">2.7.7.49</ecNumber>
    </recommendedName>
</protein>
<keyword evidence="11" id="KW-0378">Hydrolase</keyword>
<comment type="caution">
    <text evidence="11">The sequence shown here is derived from an EMBL/GenBank/DDBJ whole genome shotgun (WGS) entry which is preliminary data.</text>
</comment>
<dbReference type="GO" id="GO:0008233">
    <property type="term" value="F:peptidase activity"/>
    <property type="evidence" value="ECO:0007669"/>
    <property type="project" value="UniProtKB-KW"/>
</dbReference>
<dbReference type="Pfam" id="PF13365">
    <property type="entry name" value="Trypsin_2"/>
    <property type="match status" value="1"/>
</dbReference>
<evidence type="ECO:0000256" key="9">
    <source>
        <dbReference type="ARBA" id="ARBA00048173"/>
    </source>
</evidence>
<dbReference type="InterPro" id="IPR000477">
    <property type="entry name" value="RT_dom"/>
</dbReference>
<dbReference type="InterPro" id="IPR051083">
    <property type="entry name" value="GrpII_Intron_Splice-Mob/Def"/>
</dbReference>
<dbReference type="EMBL" id="JACIGE010000007">
    <property type="protein sequence ID" value="MBB4247695.1"/>
    <property type="molecule type" value="Genomic_DNA"/>
</dbReference>
<dbReference type="RefSeq" id="WP_221227731.1">
    <property type="nucleotide sequence ID" value="NZ_JACIGE010000007.1"/>
</dbReference>
<reference evidence="11 12" key="1">
    <citation type="submission" date="2020-08" db="EMBL/GenBank/DDBJ databases">
        <title>Genome sequencing of Purple Non-Sulfur Bacteria from various extreme environments.</title>
        <authorList>
            <person name="Mayer M."/>
        </authorList>
    </citation>
    <scope>NUCLEOTIDE SEQUENCE [LARGE SCALE GENOMIC DNA]</scope>
    <source>
        <strain evidence="11 12">2761</strain>
    </source>
</reference>
<evidence type="ECO:0000256" key="8">
    <source>
        <dbReference type="ARBA" id="ARBA00034120"/>
    </source>
</evidence>
<evidence type="ECO:0000256" key="1">
    <source>
        <dbReference type="ARBA" id="ARBA00012493"/>
    </source>
</evidence>
<dbReference type="Gene3D" id="2.40.10.120">
    <property type="match status" value="1"/>
</dbReference>
<dbReference type="GO" id="GO:0006508">
    <property type="term" value="P:proteolysis"/>
    <property type="evidence" value="ECO:0007669"/>
    <property type="project" value="UniProtKB-KW"/>
</dbReference>
<sequence length="635" mass="71260">MAIVKMNEMHEALSRNFVTWFSNNALGIPYSSLKGIIYPRPPYKQFVIKKRDGSARVIAEPRNRLKVIQQKVLTFLTERAGPFKPVVHGFVPKRSILTNAQIHCTPKNHHVLNIDLKDFFPSITFFRVRGVLRKHPFNFSHEVATVIAHICTLDGTLPQGAPTSPFLSNLVCRSMDRDLTDLARRNLARYSRYADDITFSFPVRKTSRLPAAVCIVDDDGHLQVGAELQDLITNKHHFTINPAKSRLRDRGRRMEVTGLTINQFPNVPRVFIDRIRGALHAWEKYGYEAADKQWNDLVKNAVTGAFEKKPWKRQTRRGKTPELKNVLWGKLLYLRMVRGKDDMIYTRLAERFNNAVLATHVAGPFSAPKLPVQPVVRDITTARDACFVVEWVGEFHSTPGTCDDVMCKQGTAFVYRELNLLVTCNHLFEHIATINKHEFPTDYEAPEIFNKTLNLVHPGTKQHWPAKILYRNAPMDLALLAFEGPVPPHRYFPAIDSPIEPGKQGILIGYPAWKQWNLPDFNDQRVLNRTSPHAGMNSFTITGAGSIRPGNSGGPFTDDHFRVAGMAQRGAYMGDGHDECLCIQIIDDLILKYKASLTLLTVPALAAVSPDEAAVAATSTPALTSPAPTTPAVTV</sequence>
<keyword evidence="12" id="KW-1185">Reference proteome</keyword>
<comment type="similarity">
    <text evidence="8">Belongs to the bacterial reverse transcriptase family.</text>
</comment>
<evidence type="ECO:0000256" key="3">
    <source>
        <dbReference type="ARBA" id="ARBA00022695"/>
    </source>
</evidence>
<evidence type="ECO:0000313" key="11">
    <source>
        <dbReference type="EMBL" id="MBB4247695.1"/>
    </source>
</evidence>
<name>A0A840G738_RHOTE</name>
<dbReference type="SUPFAM" id="SSF56672">
    <property type="entry name" value="DNA/RNA polymerases"/>
    <property type="match status" value="1"/>
</dbReference>
<keyword evidence="6" id="KW-0695">RNA-directed DNA polymerase</keyword>
<dbReference type="CDD" id="cd03487">
    <property type="entry name" value="RT_Bac_retron_II"/>
    <property type="match status" value="1"/>
</dbReference>
<dbReference type="AlphaFoldDB" id="A0A840G738"/>
<feature type="domain" description="Reverse transcriptase" evidence="10">
    <location>
        <begin position="29"/>
        <end position="261"/>
    </location>
</feature>
<keyword evidence="4" id="KW-0479">Metal-binding</keyword>
<dbReference type="InterPro" id="IPR000123">
    <property type="entry name" value="Reverse_transcriptase_msDNA"/>
</dbReference>
<dbReference type="GO" id="GO:0046872">
    <property type="term" value="F:metal ion binding"/>
    <property type="evidence" value="ECO:0007669"/>
    <property type="project" value="UniProtKB-KW"/>
</dbReference>
<evidence type="ECO:0000256" key="5">
    <source>
        <dbReference type="ARBA" id="ARBA00022842"/>
    </source>
</evidence>
<evidence type="ECO:0000256" key="2">
    <source>
        <dbReference type="ARBA" id="ARBA00022679"/>
    </source>
</evidence>
<keyword evidence="11" id="KW-0645">Protease</keyword>
<dbReference type="GO" id="GO:0051607">
    <property type="term" value="P:defense response to virus"/>
    <property type="evidence" value="ECO:0007669"/>
    <property type="project" value="UniProtKB-KW"/>
</dbReference>
<dbReference type="PANTHER" id="PTHR34047:SF7">
    <property type="entry name" value="RNA-DIRECTED DNA POLYMERASE"/>
    <property type="match status" value="1"/>
</dbReference>
<dbReference type="Pfam" id="PF00078">
    <property type="entry name" value="RVT_1"/>
    <property type="match status" value="1"/>
</dbReference>
<dbReference type="InterPro" id="IPR043502">
    <property type="entry name" value="DNA/RNA_pol_sf"/>
</dbReference>
<comment type="catalytic activity">
    <reaction evidence="9">
        <text>DNA(n) + a 2'-deoxyribonucleoside 5'-triphosphate = DNA(n+1) + diphosphate</text>
        <dbReference type="Rhea" id="RHEA:22508"/>
        <dbReference type="Rhea" id="RHEA-COMP:17339"/>
        <dbReference type="Rhea" id="RHEA-COMP:17340"/>
        <dbReference type="ChEBI" id="CHEBI:33019"/>
        <dbReference type="ChEBI" id="CHEBI:61560"/>
        <dbReference type="ChEBI" id="CHEBI:173112"/>
        <dbReference type="EC" id="2.7.7.49"/>
    </reaction>
</comment>
<dbReference type="PANTHER" id="PTHR34047">
    <property type="entry name" value="NUCLEAR INTRON MATURASE 1, MITOCHONDRIAL-RELATED"/>
    <property type="match status" value="1"/>
</dbReference>
<dbReference type="PRINTS" id="PR00866">
    <property type="entry name" value="RNADNAPOLMS"/>
</dbReference>
<dbReference type="SUPFAM" id="SSF50494">
    <property type="entry name" value="Trypsin-like serine proteases"/>
    <property type="match status" value="1"/>
</dbReference>
<organism evidence="11 12">
    <name type="scientific">Rhodocyclus tenuis</name>
    <name type="common">Rhodospirillum tenue</name>
    <dbReference type="NCBI Taxonomy" id="1066"/>
    <lineage>
        <taxon>Bacteria</taxon>
        <taxon>Pseudomonadati</taxon>
        <taxon>Pseudomonadota</taxon>
        <taxon>Betaproteobacteria</taxon>
        <taxon>Rhodocyclales</taxon>
        <taxon>Rhodocyclaceae</taxon>
        <taxon>Rhodocyclus</taxon>
    </lineage>
</organism>
<proteinExistence type="inferred from homology"/>
<accession>A0A840G738</accession>
<evidence type="ECO:0000256" key="4">
    <source>
        <dbReference type="ARBA" id="ARBA00022723"/>
    </source>
</evidence>
<dbReference type="GO" id="GO:0003964">
    <property type="term" value="F:RNA-directed DNA polymerase activity"/>
    <property type="evidence" value="ECO:0007669"/>
    <property type="project" value="UniProtKB-KW"/>
</dbReference>
<evidence type="ECO:0000256" key="6">
    <source>
        <dbReference type="ARBA" id="ARBA00022918"/>
    </source>
</evidence>
<evidence type="ECO:0000259" key="10">
    <source>
        <dbReference type="PROSITE" id="PS50878"/>
    </source>
</evidence>